<dbReference type="InterPro" id="IPR043151">
    <property type="entry name" value="BAH_sf"/>
</dbReference>
<keyword evidence="3 13" id="KW-0808">Transferase</keyword>
<evidence type="ECO:0000313" key="20">
    <source>
        <dbReference type="EnsemblMetazoa" id="PHUM556380-PA"/>
    </source>
</evidence>
<dbReference type="Gene3D" id="3.90.120.10">
    <property type="entry name" value="DNA Methylase, subunit A, domain 2"/>
    <property type="match status" value="1"/>
</dbReference>
<dbReference type="GeneID" id="8234659"/>
<feature type="domain" description="CXXC-type" evidence="18">
    <location>
        <begin position="376"/>
        <end position="422"/>
    </location>
</feature>
<reference evidence="19" key="2">
    <citation type="submission" date="2007-04" db="EMBL/GenBank/DDBJ databases">
        <title>The genome of the human body louse.</title>
        <authorList>
            <consortium name="The Human Body Louse Genome Consortium"/>
            <person name="Kirkness E."/>
            <person name="Walenz B."/>
            <person name="Hass B."/>
            <person name="Bruggner R."/>
            <person name="Strausberg R."/>
        </authorList>
    </citation>
    <scope>NUCLEOTIDE SEQUENCE</scope>
    <source>
        <strain evidence="19">USDA</strain>
    </source>
</reference>
<evidence type="ECO:0000256" key="14">
    <source>
        <dbReference type="RuleBase" id="RU000416"/>
    </source>
</evidence>
<dbReference type="GO" id="GO:0032259">
    <property type="term" value="P:methylation"/>
    <property type="evidence" value="ECO:0007669"/>
    <property type="project" value="UniProtKB-KW"/>
</dbReference>
<dbReference type="InterPro" id="IPR002857">
    <property type="entry name" value="Znf_CXXC"/>
</dbReference>
<dbReference type="OrthoDB" id="5376140at2759"/>
<dbReference type="HOGENOM" id="CLU_003040_0_0_1"/>
<evidence type="ECO:0000256" key="3">
    <source>
        <dbReference type="ARBA" id="ARBA00022679"/>
    </source>
</evidence>
<evidence type="ECO:0000256" key="10">
    <source>
        <dbReference type="ARBA" id="ARBA00023242"/>
    </source>
</evidence>
<dbReference type="GO" id="GO:0044027">
    <property type="term" value="P:negative regulation of gene expression via chromosomal CpG island methylation"/>
    <property type="evidence" value="ECO:0007669"/>
    <property type="project" value="TreeGrafter"/>
</dbReference>
<dbReference type="InterPro" id="IPR018117">
    <property type="entry name" value="C5_DNA_meth_AS"/>
</dbReference>
<organism>
    <name type="scientific">Pediculus humanus subsp. corporis</name>
    <name type="common">Body louse</name>
    <dbReference type="NCBI Taxonomy" id="121224"/>
    <lineage>
        <taxon>Eukaryota</taxon>
        <taxon>Metazoa</taxon>
        <taxon>Ecdysozoa</taxon>
        <taxon>Arthropoda</taxon>
        <taxon>Hexapoda</taxon>
        <taxon>Insecta</taxon>
        <taxon>Pterygota</taxon>
        <taxon>Neoptera</taxon>
        <taxon>Paraneoptera</taxon>
        <taxon>Psocodea</taxon>
        <taxon>Troctomorpha</taxon>
        <taxon>Phthiraptera</taxon>
        <taxon>Anoplura</taxon>
        <taxon>Pediculidae</taxon>
        <taxon>Pediculus</taxon>
    </lineage>
</organism>
<dbReference type="EC" id="2.1.1.37" evidence="15"/>
<dbReference type="PROSITE" id="PS51038">
    <property type="entry name" value="BAH"/>
    <property type="match status" value="2"/>
</dbReference>
<evidence type="ECO:0000256" key="11">
    <source>
        <dbReference type="PIRSR" id="PIRSR037404-1"/>
    </source>
</evidence>
<evidence type="ECO:0000256" key="12">
    <source>
        <dbReference type="PROSITE-ProRule" id="PRU00509"/>
    </source>
</evidence>
<comment type="catalytic activity">
    <reaction evidence="15">
        <text>a 2'-deoxycytidine in DNA + S-adenosyl-L-methionine = a 5-methyl-2'-deoxycytidine in DNA + S-adenosyl-L-homocysteine + H(+)</text>
        <dbReference type="Rhea" id="RHEA:13681"/>
        <dbReference type="Rhea" id="RHEA-COMP:11369"/>
        <dbReference type="Rhea" id="RHEA-COMP:11370"/>
        <dbReference type="ChEBI" id="CHEBI:15378"/>
        <dbReference type="ChEBI" id="CHEBI:57856"/>
        <dbReference type="ChEBI" id="CHEBI:59789"/>
        <dbReference type="ChEBI" id="CHEBI:85452"/>
        <dbReference type="ChEBI" id="CHEBI:85454"/>
        <dbReference type="EC" id="2.1.1.37"/>
    </reaction>
</comment>
<dbReference type="GO" id="GO:0003677">
    <property type="term" value="F:DNA binding"/>
    <property type="evidence" value="ECO:0007669"/>
    <property type="project" value="UniProtKB-KW"/>
</dbReference>
<comment type="similarity">
    <text evidence="13 14">Belongs to the class I-like SAM-binding methyltransferase superfamily. C5-methyltransferase family.</text>
</comment>
<evidence type="ECO:0000256" key="15">
    <source>
        <dbReference type="RuleBase" id="RU000417"/>
    </source>
</evidence>
<dbReference type="InterPro" id="IPR022702">
    <property type="entry name" value="Cytosine_MeTrfase1_RFD"/>
</dbReference>
<accession>E0W0I4</accession>
<evidence type="ECO:0000256" key="5">
    <source>
        <dbReference type="ARBA" id="ARBA00022723"/>
    </source>
</evidence>
<dbReference type="GO" id="GO:0008270">
    <property type="term" value="F:zinc ion binding"/>
    <property type="evidence" value="ECO:0007669"/>
    <property type="project" value="UniProtKB-KW"/>
</dbReference>
<dbReference type="InterPro" id="IPR050390">
    <property type="entry name" value="C5-Methyltransferase"/>
</dbReference>
<dbReference type="PROSITE" id="PS51679">
    <property type="entry name" value="SAM_MT_C5"/>
    <property type="match status" value="1"/>
</dbReference>
<evidence type="ECO:0000256" key="8">
    <source>
        <dbReference type="ARBA" id="ARBA00022833"/>
    </source>
</evidence>
<dbReference type="InParanoid" id="E0W0I4"/>
<dbReference type="Proteomes" id="UP000009046">
    <property type="component" value="Unassembled WGS sequence"/>
</dbReference>
<feature type="region of interest" description="Disordered" evidence="16">
    <location>
        <begin position="23"/>
        <end position="63"/>
    </location>
</feature>
<dbReference type="InterPro" id="IPR031303">
    <property type="entry name" value="C5_meth_CS"/>
</dbReference>
<reference evidence="20" key="3">
    <citation type="submission" date="2021-02" db="UniProtKB">
        <authorList>
            <consortium name="EnsemblMetazoa"/>
        </authorList>
    </citation>
    <scope>IDENTIFICATION</scope>
    <source>
        <strain evidence="20">USDA</strain>
    </source>
</reference>
<dbReference type="VEuPathDB" id="VectorBase:PHUM556380"/>
<dbReference type="PROSITE" id="PS00095">
    <property type="entry name" value="C5_MTASE_2"/>
    <property type="match status" value="1"/>
</dbReference>
<evidence type="ECO:0000256" key="4">
    <source>
        <dbReference type="ARBA" id="ARBA00022691"/>
    </source>
</evidence>
<feature type="active site" evidence="11 13">
    <location>
        <position position="959"/>
    </location>
</feature>
<comment type="subcellular location">
    <subcellularLocation>
        <location evidence="1">Nucleus</location>
    </subcellularLocation>
</comment>
<dbReference type="PIRSF" id="PIRSF037404">
    <property type="entry name" value="DNMT1"/>
    <property type="match status" value="1"/>
</dbReference>
<evidence type="ECO:0000256" key="13">
    <source>
        <dbReference type="PROSITE-ProRule" id="PRU01016"/>
    </source>
</evidence>
<evidence type="ECO:0000256" key="2">
    <source>
        <dbReference type="ARBA" id="ARBA00022603"/>
    </source>
</evidence>
<evidence type="ECO:0000313" key="21">
    <source>
        <dbReference type="Proteomes" id="UP000009046"/>
    </source>
</evidence>
<dbReference type="PANTHER" id="PTHR10629:SF52">
    <property type="entry name" value="DNA (CYTOSINE-5)-METHYLTRANSFERASE 1"/>
    <property type="match status" value="1"/>
</dbReference>
<dbReference type="OMA" id="CKEMAPL"/>
<evidence type="ECO:0000256" key="16">
    <source>
        <dbReference type="SAM" id="MobiDB-lite"/>
    </source>
</evidence>
<dbReference type="FunFam" id="3.90.120.10:FF:000001">
    <property type="entry name" value="DNA (cytosine-5)-methyltransferase"/>
    <property type="match status" value="1"/>
</dbReference>
<evidence type="ECO:0000259" key="18">
    <source>
        <dbReference type="PROSITE" id="PS51058"/>
    </source>
</evidence>
<dbReference type="NCBIfam" id="TIGR00675">
    <property type="entry name" value="dcm"/>
    <property type="match status" value="1"/>
</dbReference>
<dbReference type="GO" id="GO:0006346">
    <property type="term" value="P:DNA methylation-dependent constitutive heterochromatin formation"/>
    <property type="evidence" value="ECO:0007669"/>
    <property type="project" value="InterPro"/>
</dbReference>
<evidence type="ECO:0000259" key="17">
    <source>
        <dbReference type="PROSITE" id="PS51038"/>
    </source>
</evidence>
<keyword evidence="4 13" id="KW-0949">S-adenosyl-L-methionine</keyword>
<dbReference type="eggNOG" id="ENOG502QPKK">
    <property type="taxonomic scope" value="Eukaryota"/>
</dbReference>
<evidence type="ECO:0000256" key="9">
    <source>
        <dbReference type="ARBA" id="ARBA00023125"/>
    </source>
</evidence>
<proteinExistence type="inferred from homology"/>
<gene>
    <name evidence="20" type="primary">8234659</name>
    <name evidence="19" type="ORF">Phum_PHUM556380</name>
</gene>
<keyword evidence="10" id="KW-0539">Nucleus</keyword>
<dbReference type="Gene3D" id="1.10.10.2230">
    <property type="match status" value="1"/>
</dbReference>
<dbReference type="STRING" id="121224.E0W0I4"/>
<dbReference type="GO" id="GO:0005634">
    <property type="term" value="C:nucleus"/>
    <property type="evidence" value="ECO:0007669"/>
    <property type="project" value="UniProtKB-SubCell"/>
</dbReference>
<reference evidence="19" key="1">
    <citation type="submission" date="2007-04" db="EMBL/GenBank/DDBJ databases">
        <title>Annotation of Pediculus humanus corporis strain USDA.</title>
        <authorList>
            <person name="Kirkness E."/>
            <person name="Hannick L."/>
            <person name="Hass B."/>
            <person name="Bruggner R."/>
            <person name="Lawson D."/>
            <person name="Bidwell S."/>
            <person name="Joardar V."/>
            <person name="Caler E."/>
            <person name="Walenz B."/>
            <person name="Inman J."/>
            <person name="Schobel S."/>
            <person name="Galinsky K."/>
            <person name="Amedeo P."/>
            <person name="Strausberg R."/>
        </authorList>
    </citation>
    <scope>NUCLEOTIDE SEQUENCE</scope>
    <source>
        <strain evidence="19">USDA</strain>
    </source>
</reference>
<dbReference type="PANTHER" id="PTHR10629">
    <property type="entry name" value="CYTOSINE-SPECIFIC METHYLTRANSFERASE"/>
    <property type="match status" value="1"/>
</dbReference>
<dbReference type="PROSITE" id="PS51058">
    <property type="entry name" value="ZF_CXXC"/>
    <property type="match status" value="1"/>
</dbReference>
<dbReference type="PROSITE" id="PS00094">
    <property type="entry name" value="C5_MTASE_1"/>
    <property type="match status" value="1"/>
</dbReference>
<feature type="domain" description="BAH" evidence="17">
    <location>
        <begin position="480"/>
        <end position="604"/>
    </location>
</feature>
<feature type="domain" description="BAH" evidence="17">
    <location>
        <begin position="704"/>
        <end position="827"/>
    </location>
</feature>
<keyword evidence="7 12" id="KW-0863">Zinc-finger</keyword>
<keyword evidence="5" id="KW-0479">Metal-binding</keyword>
<sequence length="1330" mass="152742">MSVNDSQIGKMFASIRQKNAQKLNETVSDYDPPAKKIKIDNDEPNVSENEINNDNTDKEKENKKIKDKSKKISINFDFSSRCKVCRQDLDDPELRMFQALPNDALEEEVALFDPKLSLFNGTEEDVSFEDTRPSNKLTHFSVFDEYGHLCFFDSGLIEKNALLYVSGYIKPIYDENSSPEDGVPAHKLGPLSEWWITGFDGGENGLLGISTPYCDYYLMEPSPEYEPYMKLARQKSLLSKTVIEFLYDSPNPTYEELLNRLQAVNVPKTMAQFDEDTLMRNAQFLIDQVTNMDTAAKKDSSADDDDQLLITTPAMRTIIRLSGATLGKKATKRMMAAKKRERPKWTKATTTCLVAEVFESFFPKQLDNDEEESKMRTERRRRCNVCEACQQPDCGECVFCRDMIKFGGSGRGKQACKNRRCPYIALEEAEESDPEDEEVYQAKSEKLEKKIQSIDISLISTRRNPYTWDGISQTAVVNGETISAGDFIFAFEEMASSPMHIARVEFFFKRNFCDKVHCQKLCRGSETVLGEMSHPQELFMIYECVDWPIHKIAMKINVKIQKPPSNWFELGGVNEEKEDLNDDGKTFFVKKSYFSNYARFENLIEFEKGDNNIENQKPDTKLFCGICKWSEREKNKNIPTTRSLIEDKNSNQKKYRFVDWRGEVYSIGSCVFLHPETFKFKIQPVEKEKLKSKTDVDDGMYPEFYRKTTENIKGCNEKTPGPFNIGYIREIYTETFKGEDVIKLKVNKFYRPENTHLNKTRKDLFYDLNLLYWSTEEEKISFTDVEGKCYVRYLEDDNKDNWLKNGPNRFYFQESYDSESENFTEPKSYFSITGKSNKGKGKGKLKKTEQISSKLDEENMEDIIWPEISDKLRTLDVFAGCGGLSEGLHQSGVSKTLWAIEQDSDAASAFKQNNPNATVFTEDCNTLLKEVMSGKLKNDKGQCLPQKGEVDLICGGPPCQGFSGMNRFNSRQYSQFKNSLVVSFLSYCDYFRPKYFILENVRNFVAFKRSMVLKQTLYCLISMGYQCTFGVLQAGNYGIPQTRRRLFILAAAPNLKLPLFPEPTHVFSLRASNLQVTVDDKRFTTNCKWSTSAPLRTITVRDALSDLPEIPNGADRVVMNYNEDCKTHFQRLIRGNQSQPILRDHTCKYMSPLVEARIRHIPTTKGSDWRDLPNISMTLSDGTTIKQLKYMHHDRKNGKSPQGYLRGVCACASGRRCDPLDRQYNTLIPWCLPHTANRHNHWSGLYGRLEWDGYFSTTVTNPEPMGKQGRVLHPEQTRVVSVRECARSQGFPDSFQFYGPIIEKHRQVGNAVPPPMARAIGLEIRKSIIN</sequence>
<dbReference type="KEGG" id="phu:Phum_PHUM556380"/>
<evidence type="ECO:0000256" key="1">
    <source>
        <dbReference type="ARBA" id="ARBA00004123"/>
    </source>
</evidence>
<evidence type="ECO:0000256" key="6">
    <source>
        <dbReference type="ARBA" id="ARBA00022737"/>
    </source>
</evidence>
<name>E0W0I4_PEDHC</name>
<dbReference type="FunFam" id="3.40.50.150:FF:000036">
    <property type="entry name" value="DNA (cytosine-5)-methyltransferase"/>
    <property type="match status" value="1"/>
</dbReference>
<dbReference type="EMBL" id="AAZO01006763">
    <property type="status" value="NOT_ANNOTATED_CDS"/>
    <property type="molecule type" value="Genomic_DNA"/>
</dbReference>
<keyword evidence="21" id="KW-1185">Reference proteome</keyword>
<dbReference type="GO" id="GO:0016746">
    <property type="term" value="F:acyltransferase activity"/>
    <property type="evidence" value="ECO:0007669"/>
    <property type="project" value="UniProtKB-KW"/>
</dbReference>
<dbReference type="InterPro" id="IPR001025">
    <property type="entry name" value="BAH_dom"/>
</dbReference>
<keyword evidence="2 13" id="KW-0489">Methyltransferase</keyword>
<dbReference type="InterPro" id="IPR001525">
    <property type="entry name" value="C5_MeTfrase"/>
</dbReference>
<evidence type="ECO:0000256" key="7">
    <source>
        <dbReference type="ARBA" id="ARBA00022771"/>
    </source>
</evidence>
<dbReference type="Gene3D" id="2.30.30.490">
    <property type="match status" value="2"/>
</dbReference>
<keyword evidence="8" id="KW-0862">Zinc</keyword>
<dbReference type="Pfam" id="PF02008">
    <property type="entry name" value="zf-CXXC"/>
    <property type="match status" value="1"/>
</dbReference>
<keyword evidence="6" id="KW-0677">Repeat</keyword>
<keyword evidence="19" id="KW-0012">Acyltransferase</keyword>
<keyword evidence="9" id="KW-0238">DNA-binding</keyword>
<dbReference type="PRINTS" id="PR00105">
    <property type="entry name" value="C5METTRFRASE"/>
</dbReference>
<dbReference type="GO" id="GO:0003886">
    <property type="term" value="F:DNA (cytosine-5-)-methyltransferase activity"/>
    <property type="evidence" value="ECO:0007669"/>
    <property type="project" value="UniProtKB-EC"/>
</dbReference>
<feature type="compositionally biased region" description="Basic and acidic residues" evidence="16">
    <location>
        <begin position="32"/>
        <end position="41"/>
    </location>
</feature>
<dbReference type="Pfam" id="PF12047">
    <property type="entry name" value="DNMT1-RFD"/>
    <property type="match status" value="1"/>
</dbReference>
<dbReference type="EMBL" id="DS235860">
    <property type="protein sequence ID" value="EEB19140.1"/>
    <property type="molecule type" value="Genomic_DNA"/>
</dbReference>
<dbReference type="InterPro" id="IPR029063">
    <property type="entry name" value="SAM-dependent_MTases_sf"/>
</dbReference>
<dbReference type="Pfam" id="PF00145">
    <property type="entry name" value="DNA_methylase"/>
    <property type="match status" value="1"/>
</dbReference>
<dbReference type="SUPFAM" id="SSF53335">
    <property type="entry name" value="S-adenosyl-L-methionine-dependent methyltransferases"/>
    <property type="match status" value="1"/>
</dbReference>
<dbReference type="Gene3D" id="3.40.50.150">
    <property type="entry name" value="Vaccinia Virus protein VP39"/>
    <property type="match status" value="1"/>
</dbReference>
<dbReference type="GO" id="GO:0003682">
    <property type="term" value="F:chromatin binding"/>
    <property type="evidence" value="ECO:0007669"/>
    <property type="project" value="InterPro"/>
</dbReference>
<dbReference type="Pfam" id="PF01426">
    <property type="entry name" value="BAH"/>
    <property type="match status" value="2"/>
</dbReference>
<protein>
    <recommendedName>
        <fullName evidence="15">Cytosine-specific methyltransferase</fullName>
        <ecNumber evidence="15">2.1.1.37</ecNumber>
    </recommendedName>
</protein>
<dbReference type="CTD" id="8234659"/>
<dbReference type="EnsemblMetazoa" id="PHUM556380-RA">
    <property type="protein sequence ID" value="PHUM556380-PA"/>
    <property type="gene ID" value="PHUM556380"/>
</dbReference>
<dbReference type="SMART" id="SM00439">
    <property type="entry name" value="BAH"/>
    <property type="match status" value="2"/>
</dbReference>
<dbReference type="RefSeq" id="XP_002431878.1">
    <property type="nucleotide sequence ID" value="XM_002431833.1"/>
</dbReference>
<evidence type="ECO:0000313" key="19">
    <source>
        <dbReference type="EMBL" id="EEB19140.1"/>
    </source>
</evidence>